<dbReference type="STRING" id="710685.MycrhN_1174"/>
<dbReference type="PATRIC" id="fig|710685.3.peg.1182"/>
<dbReference type="KEGG" id="mrh:MycrhN_1174"/>
<dbReference type="SUPFAM" id="SSF52980">
    <property type="entry name" value="Restriction endonuclease-like"/>
    <property type="match status" value="1"/>
</dbReference>
<dbReference type="RefSeq" id="WP_014209612.1">
    <property type="nucleotide sequence ID" value="NC_016604.1"/>
</dbReference>
<dbReference type="InterPro" id="IPR011335">
    <property type="entry name" value="Restrct_endonuc-II-like"/>
</dbReference>
<dbReference type="Gene3D" id="3.40.960.10">
    <property type="entry name" value="VSR Endonuclease"/>
    <property type="match status" value="1"/>
</dbReference>
<evidence type="ECO:0000313" key="2">
    <source>
        <dbReference type="Proteomes" id="UP000005442"/>
    </source>
</evidence>
<dbReference type="EMBL" id="CP003169">
    <property type="protein sequence ID" value="AEV71797.1"/>
    <property type="molecule type" value="Genomic_DNA"/>
</dbReference>
<dbReference type="OrthoDB" id="3173471at2"/>
<name>G8RW56_MYCRN</name>
<evidence type="ECO:0000313" key="1">
    <source>
        <dbReference type="EMBL" id="AEV71797.1"/>
    </source>
</evidence>
<dbReference type="eggNOG" id="COG2852">
    <property type="taxonomic scope" value="Bacteria"/>
</dbReference>
<dbReference type="AlphaFoldDB" id="G8RW56"/>
<protein>
    <recommendedName>
        <fullName evidence="3">DUF559 domain-containing protein</fullName>
    </recommendedName>
</protein>
<accession>G8RW56</accession>
<dbReference type="HOGENOM" id="CLU_052626_5_2_11"/>
<dbReference type="Proteomes" id="UP000005442">
    <property type="component" value="Chromosome"/>
</dbReference>
<reference evidence="1 2" key="1">
    <citation type="submission" date="2011-12" db="EMBL/GenBank/DDBJ databases">
        <title>Complete sequence of Mycobacterium rhodesiae NBB3.</title>
        <authorList>
            <consortium name="US DOE Joint Genome Institute"/>
            <person name="Lucas S."/>
            <person name="Han J."/>
            <person name="Lapidus A."/>
            <person name="Cheng J.-F."/>
            <person name="Goodwin L."/>
            <person name="Pitluck S."/>
            <person name="Peters L."/>
            <person name="Mikhailova N."/>
            <person name="Gu W."/>
            <person name="Detter J.C."/>
            <person name="Han C."/>
            <person name="Tapia R."/>
            <person name="Land M."/>
            <person name="Hauser L."/>
            <person name="Kyrpides N."/>
            <person name="Ivanova N."/>
            <person name="Pagani I."/>
            <person name="Mattes T."/>
            <person name="Holmes A."/>
            <person name="Rutledge P."/>
            <person name="Paulsen I."/>
            <person name="Coleman N."/>
            <person name="Woyke T."/>
        </authorList>
    </citation>
    <scope>NUCLEOTIDE SEQUENCE [LARGE SCALE GENOMIC DNA]</scope>
    <source>
        <strain evidence="1 2">NBB3</strain>
    </source>
</reference>
<sequence length="281" mass="31284">MHHIILGSEAMASGAVTRQTLRAKYVKLHHNVYAPDGMTLDARDRAYAAWLWSRREATLVGHSAAAMHGTKWLPSDAPAELGRSRHKAPRGIVVHTGELADDEVCMRADIDCTTPARTAFDIGRRTSGDGAIMRIDALLNATGCTVTEVGRIAERYPGARGIRQLRATLDLADMGSESPQETRLRLLLMRSGFPRPVTQILVVNPHGRDRRIDMGWPDKMVGVEYDGAQHFANPDDYANDIERLEFLANSGWKIVRVSSRQLRYERPALVRRVAHALAQYV</sequence>
<keyword evidence="2" id="KW-1185">Reference proteome</keyword>
<proteinExistence type="predicted"/>
<evidence type="ECO:0008006" key="3">
    <source>
        <dbReference type="Google" id="ProtNLM"/>
    </source>
</evidence>
<organism evidence="1 2">
    <name type="scientific">Mycolicibacterium rhodesiae (strain NBB3)</name>
    <name type="common">Mycobacterium rhodesiae</name>
    <dbReference type="NCBI Taxonomy" id="710685"/>
    <lineage>
        <taxon>Bacteria</taxon>
        <taxon>Bacillati</taxon>
        <taxon>Actinomycetota</taxon>
        <taxon>Actinomycetes</taxon>
        <taxon>Mycobacteriales</taxon>
        <taxon>Mycobacteriaceae</taxon>
        <taxon>Mycolicibacterium</taxon>
    </lineage>
</organism>
<gene>
    <name evidence="1" type="ordered locus">MycrhN_1174</name>
</gene>